<comment type="caution">
    <text evidence="1">The sequence shown here is derived from an EMBL/GenBank/DDBJ whole genome shotgun (WGS) entry which is preliminary data.</text>
</comment>
<evidence type="ECO:0000313" key="1">
    <source>
        <dbReference type="EMBL" id="KAJ9054435.1"/>
    </source>
</evidence>
<sequence>MKLFALLSVVLAGSHELPYFPNREECLTVYLANAIEDNPDKACAIVTLNKYRLRGNWFTYEKLQCTHFWFELFCARKGDTNNFLQRLGDGGMMNWRYDGYSFRREGDKIFVL</sequence>
<accession>A0ACC2RWI8</accession>
<organism evidence="1 2">
    <name type="scientific">Entomophthora muscae</name>
    <dbReference type="NCBI Taxonomy" id="34485"/>
    <lineage>
        <taxon>Eukaryota</taxon>
        <taxon>Fungi</taxon>
        <taxon>Fungi incertae sedis</taxon>
        <taxon>Zoopagomycota</taxon>
        <taxon>Entomophthoromycotina</taxon>
        <taxon>Entomophthoromycetes</taxon>
        <taxon>Entomophthorales</taxon>
        <taxon>Entomophthoraceae</taxon>
        <taxon>Entomophthora</taxon>
    </lineage>
</organism>
<name>A0ACC2RWI8_9FUNG</name>
<protein>
    <submittedName>
        <fullName evidence="1">Uncharacterized protein</fullName>
    </submittedName>
</protein>
<evidence type="ECO:0000313" key="2">
    <source>
        <dbReference type="Proteomes" id="UP001165960"/>
    </source>
</evidence>
<proteinExistence type="predicted"/>
<gene>
    <name evidence="1" type="ORF">DSO57_1014665</name>
</gene>
<dbReference type="Proteomes" id="UP001165960">
    <property type="component" value="Unassembled WGS sequence"/>
</dbReference>
<dbReference type="EMBL" id="QTSX02006446">
    <property type="protein sequence ID" value="KAJ9054435.1"/>
    <property type="molecule type" value="Genomic_DNA"/>
</dbReference>
<reference evidence="1" key="1">
    <citation type="submission" date="2022-04" db="EMBL/GenBank/DDBJ databases">
        <title>Genome of the entomopathogenic fungus Entomophthora muscae.</title>
        <authorList>
            <person name="Elya C."/>
            <person name="Lovett B.R."/>
            <person name="Lee E."/>
            <person name="Macias A.M."/>
            <person name="Hajek A.E."/>
            <person name="De Bivort B.L."/>
            <person name="Kasson M.T."/>
            <person name="De Fine Licht H.H."/>
            <person name="Stajich J.E."/>
        </authorList>
    </citation>
    <scope>NUCLEOTIDE SEQUENCE</scope>
    <source>
        <strain evidence="1">Berkeley</strain>
    </source>
</reference>
<keyword evidence="2" id="KW-1185">Reference proteome</keyword>